<dbReference type="OrthoDB" id="9807214at2"/>
<dbReference type="AlphaFoldDB" id="A0A1J7CH20"/>
<keyword evidence="9" id="KW-1185">Reference proteome</keyword>
<dbReference type="GO" id="GO:0005886">
    <property type="term" value="C:plasma membrane"/>
    <property type="evidence" value="ECO:0007669"/>
    <property type="project" value="UniProtKB-SubCell"/>
</dbReference>
<dbReference type="PANTHER" id="PTHR23427:SF2">
    <property type="entry name" value="SURFEIT LOCUS PROTEIN 1"/>
    <property type="match status" value="1"/>
</dbReference>
<protein>
    <recommendedName>
        <fullName evidence="6">SURF1-like protein</fullName>
    </recommendedName>
</protein>
<keyword evidence="3 6" id="KW-0812">Transmembrane</keyword>
<dbReference type="RefSeq" id="WP_071655047.1">
    <property type="nucleotide sequence ID" value="NZ_MLCF01000009.1"/>
</dbReference>
<dbReference type="PANTHER" id="PTHR23427">
    <property type="entry name" value="SURFEIT LOCUS PROTEIN"/>
    <property type="match status" value="1"/>
</dbReference>
<evidence type="ECO:0000313" key="9">
    <source>
        <dbReference type="Proteomes" id="UP000243342"/>
    </source>
</evidence>
<feature type="region of interest" description="Disordered" evidence="7">
    <location>
        <begin position="184"/>
        <end position="211"/>
    </location>
</feature>
<comment type="caution">
    <text evidence="8">The sequence shown here is derived from an EMBL/GenBank/DDBJ whole genome shotgun (WGS) entry which is preliminary data.</text>
</comment>
<evidence type="ECO:0000256" key="7">
    <source>
        <dbReference type="SAM" id="MobiDB-lite"/>
    </source>
</evidence>
<evidence type="ECO:0000256" key="2">
    <source>
        <dbReference type="ARBA" id="ARBA00007165"/>
    </source>
</evidence>
<dbReference type="InterPro" id="IPR045214">
    <property type="entry name" value="Surf1/Surf4"/>
</dbReference>
<organism evidence="8 9">
    <name type="scientific">Mangrovactinospora gilvigrisea</name>
    <dbReference type="NCBI Taxonomy" id="1428644"/>
    <lineage>
        <taxon>Bacteria</taxon>
        <taxon>Bacillati</taxon>
        <taxon>Actinomycetota</taxon>
        <taxon>Actinomycetes</taxon>
        <taxon>Kitasatosporales</taxon>
        <taxon>Streptomycetaceae</taxon>
        <taxon>Mangrovactinospora</taxon>
    </lineage>
</organism>
<dbReference type="STRING" id="1428644.BIV57_02950"/>
<name>A0A1J7CH20_9ACTN</name>
<dbReference type="PROSITE" id="PS50895">
    <property type="entry name" value="SURF1"/>
    <property type="match status" value="1"/>
</dbReference>
<feature type="compositionally biased region" description="Basic and acidic residues" evidence="7">
    <location>
        <begin position="247"/>
        <end position="265"/>
    </location>
</feature>
<dbReference type="Pfam" id="PF02104">
    <property type="entry name" value="SURF1"/>
    <property type="match status" value="1"/>
</dbReference>
<evidence type="ECO:0000313" key="8">
    <source>
        <dbReference type="EMBL" id="OIV38938.1"/>
    </source>
</evidence>
<dbReference type="EMBL" id="MLCF01000009">
    <property type="protein sequence ID" value="OIV38938.1"/>
    <property type="molecule type" value="Genomic_DNA"/>
</dbReference>
<reference evidence="8 9" key="1">
    <citation type="submission" date="2016-10" db="EMBL/GenBank/DDBJ databases">
        <title>Genome sequence of Streptomyces gilvigriseus MUSC 26.</title>
        <authorList>
            <person name="Lee L.-H."/>
            <person name="Ser H.-L."/>
        </authorList>
    </citation>
    <scope>NUCLEOTIDE SEQUENCE [LARGE SCALE GENOMIC DNA]</scope>
    <source>
        <strain evidence="8 9">MUSC 26</strain>
    </source>
</reference>
<comment type="caution">
    <text evidence="6">Lacks conserved residue(s) required for the propagation of feature annotation.</text>
</comment>
<proteinExistence type="inferred from homology"/>
<evidence type="ECO:0000256" key="3">
    <source>
        <dbReference type="ARBA" id="ARBA00022692"/>
    </source>
</evidence>
<evidence type="ECO:0000256" key="5">
    <source>
        <dbReference type="ARBA" id="ARBA00023136"/>
    </source>
</evidence>
<evidence type="ECO:0000256" key="4">
    <source>
        <dbReference type="ARBA" id="ARBA00022989"/>
    </source>
</evidence>
<keyword evidence="6" id="KW-1003">Cell membrane</keyword>
<feature type="compositionally biased region" description="Polar residues" evidence="7">
    <location>
        <begin position="197"/>
        <end position="208"/>
    </location>
</feature>
<comment type="subcellular location">
    <subcellularLocation>
        <location evidence="6">Cell membrane</location>
        <topology evidence="6">Multi-pass membrane protein</topology>
    </subcellularLocation>
    <subcellularLocation>
        <location evidence="1">Membrane</location>
    </subcellularLocation>
</comment>
<dbReference type="InterPro" id="IPR002994">
    <property type="entry name" value="Surf1/Shy1"/>
</dbReference>
<evidence type="ECO:0000256" key="6">
    <source>
        <dbReference type="RuleBase" id="RU363076"/>
    </source>
</evidence>
<feature type="region of interest" description="Disordered" evidence="7">
    <location>
        <begin position="247"/>
        <end position="273"/>
    </location>
</feature>
<dbReference type="CDD" id="cd06662">
    <property type="entry name" value="SURF1"/>
    <property type="match status" value="1"/>
</dbReference>
<keyword evidence="5 6" id="KW-0472">Membrane</keyword>
<feature type="transmembrane region" description="Helical" evidence="6">
    <location>
        <begin position="12"/>
        <end position="32"/>
    </location>
</feature>
<sequence>MYRFLLTRRWIGIHLFCLALMPLMIWLGFWQWHRYEHAHHSNQMQSRNLAAKPIDYASAVPGRGHRIGQDLWWRTVTARGHFDETHEVLARRRMSNEGAVGFYVVTPFVTTRGDVLWVNRGWVEQPDTSPTADPKVPAAPTGTLTVTGRLRPDEGGAKRGVGAQIGLPDKQVLEVNAEHLAKSTGLGAQPLPGRMDLTSTTPKASSSLEIPEVPGGADTGLHVAYTVNWWVFVLGVPVAWWKLMTRERDERAGRRPKKEKNEPDSKPQPSMAG</sequence>
<comment type="similarity">
    <text evidence="2 6">Belongs to the SURF1 family.</text>
</comment>
<gene>
    <name evidence="8" type="ORF">BIV57_02950</name>
</gene>
<dbReference type="Proteomes" id="UP000243342">
    <property type="component" value="Unassembled WGS sequence"/>
</dbReference>
<evidence type="ECO:0000256" key="1">
    <source>
        <dbReference type="ARBA" id="ARBA00004370"/>
    </source>
</evidence>
<keyword evidence="4 6" id="KW-1133">Transmembrane helix</keyword>
<accession>A0A1J7CH20</accession>